<dbReference type="Pfam" id="PF18201">
    <property type="entry name" value="PIH1_CS"/>
    <property type="match status" value="1"/>
</dbReference>
<evidence type="ECO:0000313" key="7">
    <source>
        <dbReference type="Proteomes" id="UP000789595"/>
    </source>
</evidence>
<dbReference type="EMBL" id="CAKKNE010000006">
    <property type="protein sequence ID" value="CAH0379873.1"/>
    <property type="molecule type" value="Genomic_DNA"/>
</dbReference>
<feature type="compositionally biased region" description="Basic and acidic residues" evidence="3">
    <location>
        <begin position="484"/>
        <end position="497"/>
    </location>
</feature>
<dbReference type="InterPro" id="IPR041442">
    <property type="entry name" value="PIH1D1/2/3_CS-like"/>
</dbReference>
<dbReference type="InterPro" id="IPR050734">
    <property type="entry name" value="PIH1/Kintoun_subfamily"/>
</dbReference>
<dbReference type="PANTHER" id="PTHR22997">
    <property type="entry name" value="PIH1 DOMAIN-CONTAINING PROTEIN 1"/>
    <property type="match status" value="1"/>
</dbReference>
<comment type="caution">
    <text evidence="6">The sequence shown here is derived from an EMBL/GenBank/DDBJ whole genome shotgun (WGS) entry which is preliminary data.</text>
</comment>
<dbReference type="PANTHER" id="PTHR22997:SF0">
    <property type="entry name" value="PIH1 DOMAIN-CONTAINING PROTEIN 1"/>
    <property type="match status" value="1"/>
</dbReference>
<feature type="domain" description="PIH1 N-terminal" evidence="4">
    <location>
        <begin position="73"/>
        <end position="232"/>
    </location>
</feature>
<sequence>MPVQEIKLKAASDAPSKSGLENVPPDQLERAMKAAMARSDGDLDLTEEEQNKFTKAFQDKEFRKMMAEYVDEISDPKHRAEQDAYIREMEAKGETPKDKRVIHPSAGFVVKTKKEDGAKLFINVVSSVEVEQPTSTNVNGGQQWQLPHLLGPPRMERDKKDNSVGAFDCCFHPLALQHAESARPFRDLLVSTAIDAVEQSYENQNQPTKLSRTYHVLLGVKYKTGPPQALMVASDFNGKPPPANKKKNKKKKKKKPEGPSFADNIRGSLKSQPKPEPEKPLDDQRARARKLLEKANRKPSSNAAATPRPVNPLDAPTSIKERGAFDLQNFRIGAGSEADRRPKELVVEVSLEKCATAKGLDLELAQASFKLKMVLDGTVLYDVKRTLPYPVDGNKGSAKFDRKRRTLTVVAPVLPRSAEEEEKDRQMRQTQPESVVKVMGGSEPEVIREHTTAFGQRRRERVVEPRETLEQKDQRLAKAPPRQKKADDHARFLEKRAKPSRVTPRPPSNDKSKEKTWSESESDEDDDDDLVPSINASIAEDNVERARKAAAGFRAAPDVVDENFAASKTYTGTRKGFVFKKGAKGLGYYRDAVSVAFLPTIEARQRSTTATVIVDVAGVSNVDVTVDGTEARVSLDGKTFGLRLGGQVQGECRADAADANVVLVFTKSGDETWPTVAEAFSLDDAVVDTEAPTDEEPDDEVAPPSLIQRDAAPPPPPPAAAQTFAAPEFQNTLLYNID</sequence>
<name>A0A8J2T226_9STRA</name>
<evidence type="ECO:0000256" key="2">
    <source>
        <dbReference type="ARBA" id="ARBA00040540"/>
    </source>
</evidence>
<dbReference type="InterPro" id="IPR012981">
    <property type="entry name" value="PIH1_N"/>
</dbReference>
<feature type="region of interest" description="Disordered" evidence="3">
    <location>
        <begin position="415"/>
        <end position="532"/>
    </location>
</feature>
<dbReference type="AlphaFoldDB" id="A0A8J2T226"/>
<dbReference type="Proteomes" id="UP000789595">
    <property type="component" value="Unassembled WGS sequence"/>
</dbReference>
<dbReference type="GO" id="GO:0005737">
    <property type="term" value="C:cytoplasm"/>
    <property type="evidence" value="ECO:0007669"/>
    <property type="project" value="TreeGrafter"/>
</dbReference>
<feature type="region of interest" description="Disordered" evidence="3">
    <location>
        <begin position="1"/>
        <end position="25"/>
    </location>
</feature>
<protein>
    <recommendedName>
        <fullName evidence="2">PIH1 domain-containing protein 1</fullName>
    </recommendedName>
</protein>
<feature type="domain" description="PIH1D1/2/3 CS-like" evidence="5">
    <location>
        <begin position="319"/>
        <end position="414"/>
    </location>
</feature>
<evidence type="ECO:0000256" key="3">
    <source>
        <dbReference type="SAM" id="MobiDB-lite"/>
    </source>
</evidence>
<feature type="compositionally biased region" description="Basic and acidic residues" evidence="3">
    <location>
        <begin position="273"/>
        <end position="296"/>
    </location>
</feature>
<feature type="compositionally biased region" description="Acidic residues" evidence="3">
    <location>
        <begin position="689"/>
        <end position="701"/>
    </location>
</feature>
<feature type="compositionally biased region" description="Basic and acidic residues" evidence="3">
    <location>
        <begin position="508"/>
        <end position="518"/>
    </location>
</feature>
<proteinExistence type="inferred from homology"/>
<accession>A0A8J2T226</accession>
<evidence type="ECO:0000259" key="5">
    <source>
        <dbReference type="Pfam" id="PF18201"/>
    </source>
</evidence>
<dbReference type="OrthoDB" id="5135119at2759"/>
<dbReference type="Pfam" id="PF08190">
    <property type="entry name" value="PIH1"/>
    <property type="match status" value="1"/>
</dbReference>
<feature type="compositionally biased region" description="Acidic residues" evidence="3">
    <location>
        <begin position="520"/>
        <end position="530"/>
    </location>
</feature>
<evidence type="ECO:0000259" key="4">
    <source>
        <dbReference type="Pfam" id="PF08190"/>
    </source>
</evidence>
<feature type="compositionally biased region" description="Basic residues" evidence="3">
    <location>
        <begin position="244"/>
        <end position="255"/>
    </location>
</feature>
<keyword evidence="7" id="KW-1185">Reference proteome</keyword>
<evidence type="ECO:0000256" key="1">
    <source>
        <dbReference type="ARBA" id="ARBA00008511"/>
    </source>
</evidence>
<feature type="compositionally biased region" description="Basic and acidic residues" evidence="3">
    <location>
        <begin position="1"/>
        <end position="10"/>
    </location>
</feature>
<gene>
    <name evidence="6" type="ORF">PECAL_6P15120</name>
</gene>
<feature type="compositionally biased region" description="Basic and acidic residues" evidence="3">
    <location>
        <begin position="461"/>
        <end position="476"/>
    </location>
</feature>
<evidence type="ECO:0000313" key="6">
    <source>
        <dbReference type="EMBL" id="CAH0379873.1"/>
    </source>
</evidence>
<reference evidence="6" key="1">
    <citation type="submission" date="2021-11" db="EMBL/GenBank/DDBJ databases">
        <authorList>
            <consortium name="Genoscope - CEA"/>
            <person name="William W."/>
        </authorList>
    </citation>
    <scope>NUCLEOTIDE SEQUENCE</scope>
</reference>
<comment type="similarity">
    <text evidence="1">Belongs to the PIH1 family.</text>
</comment>
<feature type="region of interest" description="Disordered" evidence="3">
    <location>
        <begin position="231"/>
        <end position="317"/>
    </location>
</feature>
<organism evidence="6 7">
    <name type="scientific">Pelagomonas calceolata</name>
    <dbReference type="NCBI Taxonomy" id="35677"/>
    <lineage>
        <taxon>Eukaryota</taxon>
        <taxon>Sar</taxon>
        <taxon>Stramenopiles</taxon>
        <taxon>Ochrophyta</taxon>
        <taxon>Pelagophyceae</taxon>
        <taxon>Pelagomonadales</taxon>
        <taxon>Pelagomonadaceae</taxon>
        <taxon>Pelagomonas</taxon>
    </lineage>
</organism>
<feature type="region of interest" description="Disordered" evidence="3">
    <location>
        <begin position="689"/>
        <end position="725"/>
    </location>
</feature>